<proteinExistence type="predicted"/>
<accession>A0A7S1LNR5</accession>
<name>A0A7S1LNR5_NEODS</name>
<dbReference type="EMBL" id="HBGF01017389">
    <property type="protein sequence ID" value="CAD9109461.1"/>
    <property type="molecule type" value="Transcribed_RNA"/>
</dbReference>
<reference evidence="1" key="1">
    <citation type="submission" date="2021-01" db="EMBL/GenBank/DDBJ databases">
        <authorList>
            <person name="Corre E."/>
            <person name="Pelletier E."/>
            <person name="Niang G."/>
            <person name="Scheremetjew M."/>
            <person name="Finn R."/>
            <person name="Kale V."/>
            <person name="Holt S."/>
            <person name="Cochrane G."/>
            <person name="Meng A."/>
            <person name="Brown T."/>
            <person name="Cohen L."/>
        </authorList>
    </citation>
    <scope>NUCLEOTIDE SEQUENCE</scope>
    <source>
        <strain evidence="1">CCAP 1951/1</strain>
    </source>
</reference>
<dbReference type="AlphaFoldDB" id="A0A7S1LNR5"/>
<gene>
    <name evidence="1" type="ORF">NDES1114_LOCUS11427</name>
</gene>
<evidence type="ECO:0000313" key="1">
    <source>
        <dbReference type="EMBL" id="CAD9109461.1"/>
    </source>
</evidence>
<sequence>MLQRAPGKFVRVQTRVATPSDRTIHSAPSIVLGTGTVLDSSRDAQNTQVTRVAVSGRHGTCVTKSAVRVISTVWAAILHPRRTVCFGGSLFFHPRFNAVGLTYDYFLEVGMSDRCGLGQRVAETDTKPLFRQTR</sequence>
<organism evidence="1">
    <name type="scientific">Neobodo designis</name>
    <name type="common">Flagellated protozoan</name>
    <name type="synonym">Bodo designis</name>
    <dbReference type="NCBI Taxonomy" id="312471"/>
    <lineage>
        <taxon>Eukaryota</taxon>
        <taxon>Discoba</taxon>
        <taxon>Euglenozoa</taxon>
        <taxon>Kinetoplastea</taxon>
        <taxon>Metakinetoplastina</taxon>
        <taxon>Neobodonida</taxon>
        <taxon>Neobodo</taxon>
    </lineage>
</organism>
<protein>
    <submittedName>
        <fullName evidence="1">Uncharacterized protein</fullName>
    </submittedName>
</protein>